<feature type="coiled-coil region" evidence="1">
    <location>
        <begin position="60"/>
        <end position="87"/>
    </location>
</feature>
<dbReference type="InterPro" id="IPR027267">
    <property type="entry name" value="AH/BAR_dom_sf"/>
</dbReference>
<proteinExistence type="predicted"/>
<accession>A0A0C3Q116</accession>
<dbReference type="AlphaFoldDB" id="A0A0C3Q116"/>
<reference evidence="4" key="2">
    <citation type="submission" date="2015-01" db="EMBL/GenBank/DDBJ databases">
        <title>Evolutionary Origins and Diversification of the Mycorrhizal Mutualists.</title>
        <authorList>
            <consortium name="DOE Joint Genome Institute"/>
            <consortium name="Mycorrhizal Genomics Consortium"/>
            <person name="Kohler A."/>
            <person name="Kuo A."/>
            <person name="Nagy L.G."/>
            <person name="Floudas D."/>
            <person name="Copeland A."/>
            <person name="Barry K.W."/>
            <person name="Cichocki N."/>
            <person name="Veneault-Fourrey C."/>
            <person name="LaButti K."/>
            <person name="Lindquist E.A."/>
            <person name="Lipzen A."/>
            <person name="Lundell T."/>
            <person name="Morin E."/>
            <person name="Murat C."/>
            <person name="Riley R."/>
            <person name="Ohm R."/>
            <person name="Sun H."/>
            <person name="Tunlid A."/>
            <person name="Henrissat B."/>
            <person name="Grigoriev I.V."/>
            <person name="Hibbett D.S."/>
            <person name="Martin F."/>
        </authorList>
    </citation>
    <scope>NUCLEOTIDE SEQUENCE [LARGE SCALE GENOMIC DNA]</scope>
    <source>
        <strain evidence="4">MUT 4182</strain>
    </source>
</reference>
<feature type="compositionally biased region" description="Low complexity" evidence="2">
    <location>
        <begin position="294"/>
        <end position="304"/>
    </location>
</feature>
<feature type="compositionally biased region" description="Polar residues" evidence="2">
    <location>
        <begin position="415"/>
        <end position="425"/>
    </location>
</feature>
<gene>
    <name evidence="3" type="ORF">M407DRAFT_193283</name>
</gene>
<keyword evidence="4" id="KW-1185">Reference proteome</keyword>
<evidence type="ECO:0000256" key="1">
    <source>
        <dbReference type="SAM" id="Coils"/>
    </source>
</evidence>
<evidence type="ECO:0000313" key="3">
    <source>
        <dbReference type="EMBL" id="KIO16166.1"/>
    </source>
</evidence>
<name>A0A0C3Q116_9AGAM</name>
<dbReference type="STRING" id="1051891.A0A0C3Q116"/>
<sequence length="425" mass="47607">MVNEGRRRWEVVKTVLNGTGKANSAANGAGAIAPRAGAPKMTRMRSFRTKVRPNGETIDVERDRIELDQWEKRIKECEGVVKDVAKQTLEWNQSLETVLKRLKNWNAGFGRVTGLGEAGVEAVGAFGKVVQGLQVLSYEFNKTVQTVYLPQLSLLLRTLSSPRILLAHIHTLRHSHVALLNTPYKTRPPSSLVEASNDYRALRDTLQEELPTFIRLFEKGLAVLLLEFAEWQMRLWREVKERWTSFWIALALEGEGDENVAGIGSNAAETIKIWKERFCEVEEILVGFRTLKPPAKSSSRPSAPGSIYRQPNGSDASVMDPYGRALYQQGSRSLSAHDLMNNPITEEAVTWEAVERELAHRSMTSTPSVHSHHRRGNNSAKAESQLAHLMANPMIPGPAFIPSSKDKKKPREVQRTASFLKQQQG</sequence>
<dbReference type="Proteomes" id="UP000054248">
    <property type="component" value="Unassembled WGS sequence"/>
</dbReference>
<reference evidence="3 4" key="1">
    <citation type="submission" date="2014-04" db="EMBL/GenBank/DDBJ databases">
        <authorList>
            <consortium name="DOE Joint Genome Institute"/>
            <person name="Kuo A."/>
            <person name="Girlanda M."/>
            <person name="Perotto S."/>
            <person name="Kohler A."/>
            <person name="Nagy L.G."/>
            <person name="Floudas D."/>
            <person name="Copeland A."/>
            <person name="Barry K.W."/>
            <person name="Cichocki N."/>
            <person name="Veneault-Fourrey C."/>
            <person name="LaButti K."/>
            <person name="Lindquist E.A."/>
            <person name="Lipzen A."/>
            <person name="Lundell T."/>
            <person name="Morin E."/>
            <person name="Murat C."/>
            <person name="Sun H."/>
            <person name="Tunlid A."/>
            <person name="Henrissat B."/>
            <person name="Grigoriev I.V."/>
            <person name="Hibbett D.S."/>
            <person name="Martin F."/>
            <person name="Nordberg H.P."/>
            <person name="Cantor M.N."/>
            <person name="Hua S.X."/>
        </authorList>
    </citation>
    <scope>NUCLEOTIDE SEQUENCE [LARGE SCALE GENOMIC DNA]</scope>
    <source>
        <strain evidence="3 4">MUT 4182</strain>
    </source>
</reference>
<organism evidence="3 4">
    <name type="scientific">Tulasnella calospora MUT 4182</name>
    <dbReference type="NCBI Taxonomy" id="1051891"/>
    <lineage>
        <taxon>Eukaryota</taxon>
        <taxon>Fungi</taxon>
        <taxon>Dikarya</taxon>
        <taxon>Basidiomycota</taxon>
        <taxon>Agaricomycotina</taxon>
        <taxon>Agaricomycetes</taxon>
        <taxon>Cantharellales</taxon>
        <taxon>Tulasnellaceae</taxon>
        <taxon>Tulasnella</taxon>
    </lineage>
</organism>
<dbReference type="OrthoDB" id="10256089at2759"/>
<keyword evidence="1" id="KW-0175">Coiled coil</keyword>
<evidence type="ECO:0000313" key="4">
    <source>
        <dbReference type="Proteomes" id="UP000054248"/>
    </source>
</evidence>
<evidence type="ECO:0000256" key="2">
    <source>
        <dbReference type="SAM" id="MobiDB-lite"/>
    </source>
</evidence>
<dbReference type="HOGENOM" id="CLU_645899_0_0_1"/>
<feature type="region of interest" description="Disordered" evidence="2">
    <location>
        <begin position="396"/>
        <end position="425"/>
    </location>
</feature>
<dbReference type="EMBL" id="KN823650">
    <property type="protein sequence ID" value="KIO16166.1"/>
    <property type="molecule type" value="Genomic_DNA"/>
</dbReference>
<dbReference type="SUPFAM" id="SSF103657">
    <property type="entry name" value="BAR/IMD domain-like"/>
    <property type="match status" value="1"/>
</dbReference>
<protein>
    <submittedName>
        <fullName evidence="3">Uncharacterized protein</fullName>
    </submittedName>
</protein>
<dbReference type="Gene3D" id="1.20.1270.60">
    <property type="entry name" value="Arfaptin homology (AH) domain/BAR domain"/>
    <property type="match status" value="1"/>
</dbReference>
<feature type="region of interest" description="Disordered" evidence="2">
    <location>
        <begin position="294"/>
        <end position="315"/>
    </location>
</feature>